<comment type="caution">
    <text evidence="2">The sequence shown here is derived from an EMBL/GenBank/DDBJ whole genome shotgun (WGS) entry which is preliminary data.</text>
</comment>
<reference evidence="2 3" key="1">
    <citation type="submission" date="2006-02" db="EMBL/GenBank/DDBJ databases">
        <authorList>
            <person name="Moran M.A."/>
            <person name="Kjelleberg S."/>
            <person name="Egan S."/>
            <person name="Saunders N."/>
            <person name="Thomas T."/>
            <person name="Ferriera S."/>
            <person name="Johnson J."/>
            <person name="Kravitz S."/>
            <person name="Halpern A."/>
            <person name="Remington K."/>
            <person name="Beeson K."/>
            <person name="Tran B."/>
            <person name="Rogers Y.-H."/>
            <person name="Friedman R."/>
            <person name="Venter J.C."/>
        </authorList>
    </citation>
    <scope>NUCLEOTIDE SEQUENCE [LARGE SCALE GENOMIC DNA]</scope>
    <source>
        <strain evidence="2 3">D2</strain>
    </source>
</reference>
<organism evidence="2 3">
    <name type="scientific">Pseudoalteromonas tunicata D2</name>
    <dbReference type="NCBI Taxonomy" id="87626"/>
    <lineage>
        <taxon>Bacteria</taxon>
        <taxon>Pseudomonadati</taxon>
        <taxon>Pseudomonadota</taxon>
        <taxon>Gammaproteobacteria</taxon>
        <taxon>Alteromonadales</taxon>
        <taxon>Pseudoalteromonadaceae</taxon>
        <taxon>Pseudoalteromonas</taxon>
    </lineage>
</organism>
<keyword evidence="1" id="KW-1133">Transmembrane helix</keyword>
<evidence type="ECO:0000256" key="1">
    <source>
        <dbReference type="SAM" id="Phobius"/>
    </source>
</evidence>
<dbReference type="PANTHER" id="PTHR34351:SF1">
    <property type="entry name" value="SLR1927 PROTEIN"/>
    <property type="match status" value="1"/>
</dbReference>
<gene>
    <name evidence="2" type="ORF">PTD2_19677</name>
</gene>
<dbReference type="EMBL" id="AAOH01000004">
    <property type="protein sequence ID" value="EAR28069.1"/>
    <property type="molecule type" value="Genomic_DNA"/>
</dbReference>
<sequence>MRIKSFINRKINLQLIKRKHDKLLLTLKHQNLYVLPSKLGWLFILFSILIFLLGSNYQNNLIILTSYILLSIVLVSVVQGYLNLSDTKIEFVSKQNNYLSAGYQVNLALSNPHKLHNLVIESEDSYPILCPVIDQNKTVLTLTVKPAQRGKYPLPRIKLYSRFPFGFVTVWSYVLYDQNVFVYPDPIAISFHRSNQTNDTGEGDLAITKGNDDFEGVKTFQKGDNFARISWKHYAKQHELMAKQFNNLVRKDVMFDLQLLPDNFETKLQYLSFLVTQAHQEEVRFGIKLPKTIIEPNQGFAHLTHCLEKISEA</sequence>
<proteinExistence type="predicted"/>
<keyword evidence="1" id="KW-0812">Transmembrane</keyword>
<feature type="transmembrane region" description="Helical" evidence="1">
    <location>
        <begin position="61"/>
        <end position="84"/>
    </location>
</feature>
<dbReference type="RefSeq" id="WP_009839901.1">
    <property type="nucleotide sequence ID" value="NZ_CH959301.1"/>
</dbReference>
<dbReference type="PANTHER" id="PTHR34351">
    <property type="entry name" value="SLR1927 PROTEIN-RELATED"/>
    <property type="match status" value="1"/>
</dbReference>
<evidence type="ECO:0000313" key="2">
    <source>
        <dbReference type="EMBL" id="EAR28069.1"/>
    </source>
</evidence>
<name>A4C9L1_9GAMM</name>
<accession>A4C9L1</accession>
<dbReference type="Proteomes" id="UP000006201">
    <property type="component" value="Unassembled WGS sequence"/>
</dbReference>
<dbReference type="eggNOG" id="COG1721">
    <property type="taxonomic scope" value="Bacteria"/>
</dbReference>
<keyword evidence="1" id="KW-0472">Membrane</keyword>
<keyword evidence="3" id="KW-1185">Reference proteome</keyword>
<evidence type="ECO:0000313" key="3">
    <source>
        <dbReference type="Proteomes" id="UP000006201"/>
    </source>
</evidence>
<dbReference type="STRING" id="87626.PTD2_19677"/>
<protein>
    <submittedName>
        <fullName evidence="2">Uncharacterized protein</fullName>
    </submittedName>
</protein>
<dbReference type="OrthoDB" id="5298497at2"/>
<dbReference type="AlphaFoldDB" id="A4C9L1"/>
<feature type="transmembrane region" description="Helical" evidence="1">
    <location>
        <begin position="32"/>
        <end position="55"/>
    </location>
</feature>
<dbReference type="HOGENOM" id="CLU_054568_0_0_6"/>